<dbReference type="Gene3D" id="3.30.990.10">
    <property type="entry name" value="Formiminotransferase, N-terminal subdomain"/>
    <property type="match status" value="1"/>
</dbReference>
<dbReference type="Proteomes" id="UP000266196">
    <property type="component" value="Unassembled WGS sequence"/>
</dbReference>
<dbReference type="Pfam" id="PF07837">
    <property type="entry name" value="FTCD_N"/>
    <property type="match status" value="1"/>
</dbReference>
<dbReference type="GO" id="GO:0016740">
    <property type="term" value="F:transferase activity"/>
    <property type="evidence" value="ECO:0007669"/>
    <property type="project" value="InterPro"/>
</dbReference>
<dbReference type="AlphaFoldDB" id="A0A397FDA0"/>
<protein>
    <recommendedName>
        <fullName evidence="1">START domain-containing protein</fullName>
    </recommendedName>
</protein>
<dbReference type="SUPFAM" id="SSF55116">
    <property type="entry name" value="Formiminotransferase domain of formiminotransferase-cyclodeaminase"/>
    <property type="match status" value="1"/>
</dbReference>
<dbReference type="InterPro" id="IPR002913">
    <property type="entry name" value="START_lipid-bd_dom"/>
</dbReference>
<dbReference type="VEuPathDB" id="FungiDB:H257_08919"/>
<comment type="caution">
    <text evidence="2">The sequence shown here is derived from an EMBL/GenBank/DDBJ whole genome shotgun (WGS) entry which is preliminary data.</text>
</comment>
<dbReference type="Gene3D" id="3.30.530.20">
    <property type="match status" value="1"/>
</dbReference>
<proteinExistence type="predicted"/>
<dbReference type="InterPro" id="IPR037064">
    <property type="entry name" value="Formiminotransferase_N_sf"/>
</dbReference>
<dbReference type="PANTHER" id="PTHR12234:SF1">
    <property type="entry name" value="FORMIMINOTRANSFERASE N-TERMINAL SUBDOMAIN-CONTAINING PROTEIN"/>
    <property type="match status" value="1"/>
</dbReference>
<dbReference type="InterPro" id="IPR051623">
    <property type="entry name" value="FTCD"/>
</dbReference>
<dbReference type="InterPro" id="IPR023393">
    <property type="entry name" value="START-like_dom_sf"/>
</dbReference>
<evidence type="ECO:0000313" key="3">
    <source>
        <dbReference type="Proteomes" id="UP000266196"/>
    </source>
</evidence>
<evidence type="ECO:0000313" key="2">
    <source>
        <dbReference type="EMBL" id="RHZ16269.1"/>
    </source>
</evidence>
<dbReference type="SMART" id="SM01222">
    <property type="entry name" value="FTCD_N"/>
    <property type="match status" value="1"/>
</dbReference>
<dbReference type="GO" id="GO:0008289">
    <property type="term" value="F:lipid binding"/>
    <property type="evidence" value="ECO:0007669"/>
    <property type="project" value="InterPro"/>
</dbReference>
<dbReference type="GO" id="GO:0005542">
    <property type="term" value="F:folic acid binding"/>
    <property type="evidence" value="ECO:0007669"/>
    <property type="project" value="InterPro"/>
</dbReference>
<sequence length="647" mass="71178">MSSCSNSMTARGCAHLAIVYVSEGRCPSILSELAAFAATATATEAAPRALLAHSFADPTYNRTSFYFVGSHVAASASSFVKAALARLEFSTHRGTHPTLGTVDHVCFSPLGTATALDSASEASTFASSVHSAVPTLPIYAYGPRLTGLCLKDIRKSLGYFTPTTTGAATMGRLHALVKENPPSAWTTQHVNSKGIDPELLSPEPHGVLCVGSVPLVLNYNLRCHPQDSKLTVAKLTRQVRLLSAAEAAAVEVGARITDAYFTGPTEAALLEAWRATIVEHSQLRDGGVAWTLRADEGNMRFFKAPDPLHRVGAHMFMSVVEVAGTLDEVIDLFRTDTTFKAKEYVKRFGKGLLDAVNLYTIVDPTPDFPNEKIAVTWFAMKSPFDKIVANRDCVMLECQHEFEWTAGRRAWVRGLQSVALPCCPDMQSTLGLVRSTQYGVGHVVLESLDRPGYLQISFLNHFDVKGTPPEWLIELGMKKRCKSILDIELYLREDRLGRGVVLSPGDFVPLTRRRHCFLCRKRFRPWTKRSNSACVSAFVHAELPFCTPNHAQLALEATYPHPAHQLCMKEAGMQNKVYLASRFTPSLTQVGAFFNSKACRETFGVIMDAVKNNMPTCMYSENISSKQLSDLTYDQLKTLYTAYIESL</sequence>
<accession>A0A397FDA0</accession>
<dbReference type="InterPro" id="IPR022384">
    <property type="entry name" value="FormiminoTrfase_cat_dom_sf"/>
</dbReference>
<dbReference type="PROSITE" id="PS50848">
    <property type="entry name" value="START"/>
    <property type="match status" value="1"/>
</dbReference>
<dbReference type="EMBL" id="QUTE01009917">
    <property type="protein sequence ID" value="RHZ16269.1"/>
    <property type="molecule type" value="Genomic_DNA"/>
</dbReference>
<reference evidence="2 3" key="1">
    <citation type="submission" date="2018-08" db="EMBL/GenBank/DDBJ databases">
        <title>Aphanomyces genome sequencing and annotation.</title>
        <authorList>
            <person name="Minardi D."/>
            <person name="Oidtmann B."/>
            <person name="Van Der Giezen M."/>
            <person name="Studholme D.J."/>
        </authorList>
    </citation>
    <scope>NUCLEOTIDE SEQUENCE [LARGE SCALE GENOMIC DNA]</scope>
    <source>
        <strain evidence="2 3">197901</strain>
    </source>
</reference>
<gene>
    <name evidence="2" type="ORF">DYB31_005356</name>
</gene>
<organism evidence="2 3">
    <name type="scientific">Aphanomyces astaci</name>
    <name type="common">Crayfish plague agent</name>
    <dbReference type="NCBI Taxonomy" id="112090"/>
    <lineage>
        <taxon>Eukaryota</taxon>
        <taxon>Sar</taxon>
        <taxon>Stramenopiles</taxon>
        <taxon>Oomycota</taxon>
        <taxon>Saprolegniomycetes</taxon>
        <taxon>Saprolegniales</taxon>
        <taxon>Verrucalvaceae</taxon>
        <taxon>Aphanomyces</taxon>
    </lineage>
</organism>
<dbReference type="VEuPathDB" id="FungiDB:H257_08918"/>
<dbReference type="InterPro" id="IPR012886">
    <property type="entry name" value="Formiminotransferase_N"/>
</dbReference>
<dbReference type="SUPFAM" id="SSF55961">
    <property type="entry name" value="Bet v1-like"/>
    <property type="match status" value="1"/>
</dbReference>
<evidence type="ECO:0000259" key="1">
    <source>
        <dbReference type="PROSITE" id="PS50848"/>
    </source>
</evidence>
<name>A0A397FDA0_APHAT</name>
<feature type="domain" description="START" evidence="1">
    <location>
        <begin position="387"/>
        <end position="477"/>
    </location>
</feature>
<dbReference type="PANTHER" id="PTHR12234">
    <property type="entry name" value="FORMIMINOTRANSFERASE-CYCLODEAMINASE"/>
    <property type="match status" value="1"/>
</dbReference>